<evidence type="ECO:0000256" key="1">
    <source>
        <dbReference type="SAM" id="Phobius"/>
    </source>
</evidence>
<keyword evidence="1" id="KW-0472">Membrane</keyword>
<proteinExistence type="predicted"/>
<keyword evidence="3" id="KW-1185">Reference proteome</keyword>
<dbReference type="GO" id="GO:0090313">
    <property type="term" value="P:regulation of protein targeting to membrane"/>
    <property type="evidence" value="ECO:0007669"/>
    <property type="project" value="TreeGrafter"/>
</dbReference>
<feature type="transmembrane region" description="Helical" evidence="1">
    <location>
        <begin position="7"/>
        <end position="30"/>
    </location>
</feature>
<dbReference type="PANTHER" id="PTHR30441:SF8">
    <property type="entry name" value="DUF748 DOMAIN-CONTAINING PROTEIN"/>
    <property type="match status" value="1"/>
</dbReference>
<name>A0AAD0SQ78_9BACT</name>
<dbReference type="InterPro" id="IPR052894">
    <property type="entry name" value="AsmA-related"/>
</dbReference>
<dbReference type="Proteomes" id="UP000263040">
    <property type="component" value="Chromosome"/>
</dbReference>
<dbReference type="InterPro" id="IPR008023">
    <property type="entry name" value="DUF748"/>
</dbReference>
<evidence type="ECO:0000313" key="3">
    <source>
        <dbReference type="Proteomes" id="UP000263040"/>
    </source>
</evidence>
<dbReference type="RefSeq" id="WP_118886231.1">
    <property type="nucleotide sequence ID" value="NZ_CP032100.1"/>
</dbReference>
<dbReference type="Pfam" id="PF05359">
    <property type="entry name" value="DUF748"/>
    <property type="match status" value="2"/>
</dbReference>
<dbReference type="PANTHER" id="PTHR30441">
    <property type="entry name" value="DUF748 DOMAIN-CONTAINING PROTEIN"/>
    <property type="match status" value="1"/>
</dbReference>
<sequence>MTKLGKLFYVLCFLIIVYIAFGFKVVPIVLKDQLIKNLDENLTQKTDIGKIEFNPLTLKIIIHDFKIFDSNDLTTISFKEFSVDFSLLRSIKQQNIRFKDITLKDAFVNVIQDKDGNLNLSNLLNPSLNEETQEEEKSSSNIEFLVSKITLDNANIQYSKEGEIPYSLDLKNINYTLYDLGTYKNSLSSNDLKLKLNEYTNISIGGAFKLQPLKAYGKVLVEDLRIKELLTYKKDLLNFDLDEKANLNLELNYNLDTTTNFDLKLNTNKFEINNLNLTQNKTALLNLEKLDIKTFAFDLQNQDINFDNIDFNNLKANMILNKEGINFAKLIKQTNTKEEPKTENLTTKEEIESKPWNVNLSNVRLNNNDFIFTDKINNNSTQSKNFNINFNNLKIVNSDIDLDTLVVNNPNFNFNDNKNDLFISSKNTNINLDKLSLKNNILDINKIDISKDNLNFNDKKSNFNLNTKKIDVLVKNLKIVDTKTSIEDITLKTPNLNFDDIKSKIKLESSNINLNVNSFLLDKEDISIKDIKLIKPSINMKDKTNNIELSAKDIQLHINNIVNKKDDLSINSIKLFEPKLDFLNTSDKTKIVAKNLDLEIKKLSNGKNGFKIDKTNLNKPDVSIILAKKENQIENEDNIKLDSKEVETVKKEDNKSSKTKLDIGPVNIKNGIFSFEDKNLPIPFKTTVTKLNGKISEFKNKKSSTTNLEVKGVVDEYGVAKITGVVHPNNIKLLTDINMIFSNIAIQNFTPYSGKFVGREIKSGKLDLDLKYNIEKSNLEAKNNIVISKLELGEKIESPDAVSLPLDIAIALLRDSNGIIDINLPVSGNVDDPQFAIGSIIWKAFVNLMTKAVTAPFSLLGSMFNFSEDEIKSVRFDPLEDEVGPIQKETLDKIVQILKARSEIAIELSPSYDETKDGYAQQKQNYLARKDDDRNLKKEEIEALILKEKIKIPNLEKIAQNRIININNYLIKEKGINPKQVILITNKIGNNNSSINLNVTKPK</sequence>
<dbReference type="EMBL" id="CP032100">
    <property type="protein sequence ID" value="AXX89693.1"/>
    <property type="molecule type" value="Genomic_DNA"/>
</dbReference>
<dbReference type="GO" id="GO:0005886">
    <property type="term" value="C:plasma membrane"/>
    <property type="evidence" value="ECO:0007669"/>
    <property type="project" value="TreeGrafter"/>
</dbReference>
<keyword evidence="1" id="KW-1133">Transmembrane helix</keyword>
<dbReference type="KEGG" id="asui:ASUIS_1205"/>
<dbReference type="AlphaFoldDB" id="A0AAD0SQ78"/>
<accession>A0AAD0SQ78</accession>
<reference evidence="2 3" key="1">
    <citation type="submission" date="2018-08" db="EMBL/GenBank/DDBJ databases">
        <title>Complete genome of the Arcobacter suis type strain LMG 26152.</title>
        <authorList>
            <person name="Miller W.G."/>
            <person name="Yee E."/>
            <person name="Bono J.L."/>
        </authorList>
    </citation>
    <scope>NUCLEOTIDE SEQUENCE [LARGE SCALE GENOMIC DNA]</scope>
    <source>
        <strain evidence="2 3">CECT 7833</strain>
    </source>
</reference>
<gene>
    <name evidence="2" type="ORF">ASUIS_1205</name>
</gene>
<organism evidence="2 3">
    <name type="scientific">Arcobacter suis CECT 7833</name>
    <dbReference type="NCBI Taxonomy" id="663365"/>
    <lineage>
        <taxon>Bacteria</taxon>
        <taxon>Pseudomonadati</taxon>
        <taxon>Campylobacterota</taxon>
        <taxon>Epsilonproteobacteria</taxon>
        <taxon>Campylobacterales</taxon>
        <taxon>Arcobacteraceae</taxon>
        <taxon>Arcobacter</taxon>
    </lineage>
</organism>
<evidence type="ECO:0000313" key="2">
    <source>
        <dbReference type="EMBL" id="AXX89693.1"/>
    </source>
</evidence>
<keyword evidence="1" id="KW-0812">Transmembrane</keyword>
<protein>
    <submittedName>
        <fullName evidence="2">DUF748 domain-containing membrane protein</fullName>
    </submittedName>
</protein>